<dbReference type="InterPro" id="IPR001138">
    <property type="entry name" value="Zn2Cys6_DnaBD"/>
</dbReference>
<gene>
    <name evidence="3" type="ORF">S7711_01839</name>
</gene>
<evidence type="ECO:0000313" key="4">
    <source>
        <dbReference type="Proteomes" id="UP000028045"/>
    </source>
</evidence>
<dbReference type="PANTHER" id="PTHR47784">
    <property type="entry name" value="STEROL UPTAKE CONTROL PROTEIN 2"/>
    <property type="match status" value="1"/>
</dbReference>
<protein>
    <recommendedName>
        <fullName evidence="2">Zn(2)-C6 fungal-type domain-containing protein</fullName>
    </recommendedName>
</protein>
<keyword evidence="1" id="KW-0539">Nucleus</keyword>
<dbReference type="EMBL" id="KL648706">
    <property type="protein sequence ID" value="KEY65328.1"/>
    <property type="molecule type" value="Genomic_DNA"/>
</dbReference>
<evidence type="ECO:0000313" key="3">
    <source>
        <dbReference type="EMBL" id="KEY65328.1"/>
    </source>
</evidence>
<sequence>MSRLQTASTATPVVRQRKTHRKSRLGCGNCKLRSCDESRPICQRCAKAGYVCDYSASAPSLQIDHPGTVIFDLNNGLSAPNPHIRLPVIMMADGSSSFYELQKRDLAALSRFRERTAWTMGDGRVRQQLVAMFEELGKTVSLGYLFRNTYLLHAFLAVSLIHDTCLSPAHITPEHRASTVFHWYQATTFFHRKLKTVACNNQSEIDSLWVAATLVGTASLGYLDTSDATKVWPLKDQDATDLNWLKLNEGKRAVMEIVHARSDTFSTMRGLIKGPLPRGNDPIEPKLLPKGMYGLLDLDDPSSPTTNPYFSSASILAQILPLEPHDNNVLSFLAFIRQEDPSLRNLLQVKDHRAMLLLAHYFAKVANHSLWWFGRRATVEGIAICLYLEHNCEDDRVLELLTAPRATFAKRAEGRRDAIVVDIQPPR</sequence>
<dbReference type="Proteomes" id="UP000028045">
    <property type="component" value="Unassembled WGS sequence"/>
</dbReference>
<evidence type="ECO:0000256" key="1">
    <source>
        <dbReference type="ARBA" id="ARBA00023242"/>
    </source>
</evidence>
<dbReference type="GO" id="GO:0001228">
    <property type="term" value="F:DNA-binding transcription activator activity, RNA polymerase II-specific"/>
    <property type="evidence" value="ECO:0007669"/>
    <property type="project" value="TreeGrafter"/>
</dbReference>
<dbReference type="SUPFAM" id="SSF57701">
    <property type="entry name" value="Zn2/Cys6 DNA-binding domain"/>
    <property type="match status" value="1"/>
</dbReference>
<dbReference type="HOGENOM" id="CLU_024934_9_2_1"/>
<dbReference type="OrthoDB" id="416217at2759"/>
<reference evidence="3 4" key="1">
    <citation type="journal article" date="2014" name="BMC Genomics">
        <title>Comparative genome sequencing reveals chemotype-specific gene clusters in the toxigenic black mold Stachybotrys.</title>
        <authorList>
            <person name="Semeiks J."/>
            <person name="Borek D."/>
            <person name="Otwinowski Z."/>
            <person name="Grishin N.V."/>
        </authorList>
    </citation>
    <scope>NUCLEOTIDE SEQUENCE [LARGE SCALE GENOMIC DNA]</scope>
    <source>
        <strain evidence="4">CBS 109288 / IBT 7711</strain>
    </source>
</reference>
<dbReference type="GO" id="GO:0008270">
    <property type="term" value="F:zinc ion binding"/>
    <property type="evidence" value="ECO:0007669"/>
    <property type="project" value="InterPro"/>
</dbReference>
<dbReference type="SMART" id="SM00066">
    <property type="entry name" value="GAL4"/>
    <property type="match status" value="1"/>
</dbReference>
<keyword evidence="4" id="KW-1185">Reference proteome</keyword>
<accession>A0A084AJ49</accession>
<dbReference type="PANTHER" id="PTHR47784:SF9">
    <property type="entry name" value="ZN(II)2CYS6 TRANSCRIPTION FACTOR (EUROFUNG)"/>
    <property type="match status" value="1"/>
</dbReference>
<feature type="domain" description="Zn(2)-C6 fungal-type" evidence="2">
    <location>
        <begin position="21"/>
        <end position="63"/>
    </location>
</feature>
<name>A0A084AJ49_STACB</name>
<dbReference type="AlphaFoldDB" id="A0A084AJ49"/>
<dbReference type="InterPro" id="IPR053157">
    <property type="entry name" value="Sterol_Uptake_Regulator"/>
</dbReference>
<dbReference type="InterPro" id="IPR036864">
    <property type="entry name" value="Zn2-C6_fun-type_DNA-bd_sf"/>
</dbReference>
<evidence type="ECO:0000259" key="2">
    <source>
        <dbReference type="SMART" id="SM00066"/>
    </source>
</evidence>
<organism evidence="3 4">
    <name type="scientific">Stachybotrys chartarum (strain CBS 109288 / IBT 7711)</name>
    <name type="common">Toxic black mold</name>
    <name type="synonym">Stilbospora chartarum</name>
    <dbReference type="NCBI Taxonomy" id="1280523"/>
    <lineage>
        <taxon>Eukaryota</taxon>
        <taxon>Fungi</taxon>
        <taxon>Dikarya</taxon>
        <taxon>Ascomycota</taxon>
        <taxon>Pezizomycotina</taxon>
        <taxon>Sordariomycetes</taxon>
        <taxon>Hypocreomycetidae</taxon>
        <taxon>Hypocreales</taxon>
        <taxon>Stachybotryaceae</taxon>
        <taxon>Stachybotrys</taxon>
    </lineage>
</organism>
<dbReference type="CDD" id="cd00067">
    <property type="entry name" value="GAL4"/>
    <property type="match status" value="1"/>
</dbReference>
<proteinExistence type="predicted"/>